<dbReference type="InterPro" id="IPR003595">
    <property type="entry name" value="Tyr_Pase_cat"/>
</dbReference>
<dbReference type="SMART" id="SM00295">
    <property type="entry name" value="B41"/>
    <property type="match status" value="1"/>
</dbReference>
<evidence type="ECO:0000256" key="6">
    <source>
        <dbReference type="ARBA" id="ARBA00022801"/>
    </source>
</evidence>
<dbReference type="SUPFAM" id="SSF50156">
    <property type="entry name" value="PDZ domain-like"/>
    <property type="match status" value="1"/>
</dbReference>
<evidence type="ECO:0000256" key="2">
    <source>
        <dbReference type="ARBA" id="ARBA00004282"/>
    </source>
</evidence>
<dbReference type="InterPro" id="IPR019747">
    <property type="entry name" value="FERM_CS"/>
</dbReference>
<dbReference type="Gene3D" id="2.30.29.30">
    <property type="entry name" value="Pleckstrin-homology domain (PH domain)/Phosphotyrosine-binding domain (PTB)"/>
    <property type="match status" value="1"/>
</dbReference>
<dbReference type="InterPro" id="IPR035963">
    <property type="entry name" value="FERM_2"/>
</dbReference>
<dbReference type="InterPro" id="IPR019749">
    <property type="entry name" value="Band_41_domain"/>
</dbReference>
<evidence type="ECO:0000313" key="15">
    <source>
        <dbReference type="EMBL" id="CAH0563851.1"/>
    </source>
</evidence>
<dbReference type="Pfam" id="PF00102">
    <property type="entry name" value="Y_phosphatase"/>
    <property type="match status" value="1"/>
</dbReference>
<dbReference type="PRINTS" id="PR00700">
    <property type="entry name" value="PRTYPHPHTASE"/>
</dbReference>
<dbReference type="GO" id="GO:0071944">
    <property type="term" value="C:cell periphery"/>
    <property type="evidence" value="ECO:0007669"/>
    <property type="project" value="UniProtKB-ARBA"/>
</dbReference>
<dbReference type="Gene3D" id="3.10.20.90">
    <property type="entry name" value="Phosphatidylinositol 3-kinase Catalytic Subunit, Chain A, domain 1"/>
    <property type="match status" value="1"/>
</dbReference>
<reference evidence="15" key="1">
    <citation type="submission" date="2021-12" db="EMBL/GenBank/DDBJ databases">
        <authorList>
            <person name="King R."/>
        </authorList>
    </citation>
    <scope>NUCLEOTIDE SEQUENCE</scope>
</reference>
<feature type="domain" description="Tyrosine specific protein phosphatases" evidence="12">
    <location>
        <begin position="813"/>
        <end position="881"/>
    </location>
</feature>
<keyword evidence="6" id="KW-0378">Hydrolase</keyword>
<dbReference type="CDD" id="cd13189">
    <property type="entry name" value="FERM_C_PTPN4_PTPN3_like"/>
    <property type="match status" value="1"/>
</dbReference>
<dbReference type="InterPro" id="IPR018980">
    <property type="entry name" value="FERM_PH-like_C"/>
</dbReference>
<dbReference type="EC" id="3.1.3.48" evidence="4"/>
<dbReference type="GO" id="GO:0048666">
    <property type="term" value="P:neuron development"/>
    <property type="evidence" value="ECO:0007669"/>
    <property type="project" value="UniProtKB-ARBA"/>
</dbReference>
<dbReference type="SMART" id="SM00228">
    <property type="entry name" value="PDZ"/>
    <property type="match status" value="1"/>
</dbReference>
<evidence type="ECO:0000256" key="3">
    <source>
        <dbReference type="ARBA" id="ARBA00009649"/>
    </source>
</evidence>
<dbReference type="InterPro" id="IPR018979">
    <property type="entry name" value="FERM_N"/>
</dbReference>
<dbReference type="InterPro" id="IPR029021">
    <property type="entry name" value="Prot-tyrosine_phosphatase-like"/>
</dbReference>
<dbReference type="GO" id="GO:0009887">
    <property type="term" value="P:animal organ morphogenesis"/>
    <property type="evidence" value="ECO:0007669"/>
    <property type="project" value="UniProtKB-ARBA"/>
</dbReference>
<feature type="compositionally biased region" description="Basic and acidic residues" evidence="10">
    <location>
        <begin position="423"/>
        <end position="437"/>
    </location>
</feature>
<dbReference type="InterPro" id="IPR016130">
    <property type="entry name" value="Tyr_Pase_AS"/>
</dbReference>
<dbReference type="InterPro" id="IPR000242">
    <property type="entry name" value="PTP_cat"/>
</dbReference>
<evidence type="ECO:0000256" key="1">
    <source>
        <dbReference type="ARBA" id="ARBA00004245"/>
    </source>
</evidence>
<evidence type="ECO:0000259" key="13">
    <source>
        <dbReference type="PROSITE" id="PS50057"/>
    </source>
</evidence>
<dbReference type="PROSITE" id="PS50057">
    <property type="entry name" value="FERM_3"/>
    <property type="match status" value="1"/>
</dbReference>
<dbReference type="InterPro" id="IPR029071">
    <property type="entry name" value="Ubiquitin-like_domsf"/>
</dbReference>
<evidence type="ECO:0000256" key="9">
    <source>
        <dbReference type="ARBA" id="ARBA00023212"/>
    </source>
</evidence>
<dbReference type="GO" id="GO:0004725">
    <property type="term" value="F:protein tyrosine phosphatase activity"/>
    <property type="evidence" value="ECO:0007669"/>
    <property type="project" value="UniProtKB-EC"/>
</dbReference>
<evidence type="ECO:0000256" key="8">
    <source>
        <dbReference type="ARBA" id="ARBA00022949"/>
    </source>
</evidence>
<evidence type="ECO:0000259" key="14">
    <source>
        <dbReference type="PROSITE" id="PS50106"/>
    </source>
</evidence>
<dbReference type="FunFam" id="1.20.80.10:FF:000003">
    <property type="entry name" value="Tyrosine-protein phosphatase non-receptor type 4"/>
    <property type="match status" value="1"/>
</dbReference>
<evidence type="ECO:0000256" key="7">
    <source>
        <dbReference type="ARBA" id="ARBA00022912"/>
    </source>
</evidence>
<dbReference type="SMART" id="SM00194">
    <property type="entry name" value="PTPc"/>
    <property type="match status" value="1"/>
</dbReference>
<dbReference type="PANTHER" id="PTHR45706">
    <property type="entry name" value="TYROSINE-PROTEIN PHOSPHATASE"/>
    <property type="match status" value="1"/>
</dbReference>
<keyword evidence="16" id="KW-1185">Reference proteome</keyword>
<dbReference type="Pfam" id="PF00595">
    <property type="entry name" value="PDZ"/>
    <property type="match status" value="1"/>
</dbReference>
<keyword evidence="8" id="KW-0965">Cell junction</keyword>
<dbReference type="SUPFAM" id="SSF54236">
    <property type="entry name" value="Ubiquitin-like"/>
    <property type="match status" value="1"/>
</dbReference>
<accession>A0A9P0FN58</accession>
<dbReference type="PRINTS" id="PR00935">
    <property type="entry name" value="BAND41"/>
</dbReference>
<keyword evidence="5" id="KW-0963">Cytoplasm</keyword>
<organism evidence="15 16">
    <name type="scientific">Brassicogethes aeneus</name>
    <name type="common">Rape pollen beetle</name>
    <name type="synonym">Meligethes aeneus</name>
    <dbReference type="NCBI Taxonomy" id="1431903"/>
    <lineage>
        <taxon>Eukaryota</taxon>
        <taxon>Metazoa</taxon>
        <taxon>Ecdysozoa</taxon>
        <taxon>Arthropoda</taxon>
        <taxon>Hexapoda</taxon>
        <taxon>Insecta</taxon>
        <taxon>Pterygota</taxon>
        <taxon>Neoptera</taxon>
        <taxon>Endopterygota</taxon>
        <taxon>Coleoptera</taxon>
        <taxon>Polyphaga</taxon>
        <taxon>Cucujiformia</taxon>
        <taxon>Nitidulidae</taxon>
        <taxon>Meligethinae</taxon>
        <taxon>Brassicogethes</taxon>
    </lineage>
</organism>
<dbReference type="InterPro" id="IPR000387">
    <property type="entry name" value="Tyr_Pase_dom"/>
</dbReference>
<feature type="region of interest" description="Disordered" evidence="10">
    <location>
        <begin position="402"/>
        <end position="437"/>
    </location>
</feature>
<dbReference type="InterPro" id="IPR036034">
    <property type="entry name" value="PDZ_sf"/>
</dbReference>
<feature type="domain" description="PDZ" evidence="14">
    <location>
        <begin position="498"/>
        <end position="570"/>
    </location>
</feature>
<dbReference type="GO" id="GO:0070161">
    <property type="term" value="C:anchoring junction"/>
    <property type="evidence" value="ECO:0007669"/>
    <property type="project" value="UniProtKB-SubCell"/>
</dbReference>
<dbReference type="OrthoDB" id="5854685at2759"/>
<dbReference type="AlphaFoldDB" id="A0A9P0FN58"/>
<sequence length="930" mass="105164">MFHLELSRWVSSTTKTTVCHAKPLKTSTAFSGSSGTYNVHALELAAAKERKLKGLSVTVHFLDDTQHVFHLEKKSKGSVLLDQVHQHLELVEKDYFGLQFYEDDSNKPEFIRWLDPLKPIKKQLNGSQTKLFFRVKFYVSDPSKLLEEYTRYQFCLQLKQDILEERLILPASSAILLSSYTVQAELGDYQPEEHGPDYLSNLVLLPNQDKDIELKICELHQSLKGLSPAEAEIGFLNYVKRLDMYGVELHKAKDSSNRDIQLGVTHLGLVVFLNSVRINLFSWSKIMQISFKRKQFFIRLIKEPSESYDTLLGFNMNSYRTSKVLWKSCVEHHTFFRLHSPRVRRKFPLSLGSKFTYSGRTEFQTVSEVKQRGKLERKFVRSPSKIVRQTVPAPALEVKGKVSVVPPRPPRPYDNKVTSLGTKEPKKAWTEDSHMSDDDGGFLERTLEGPFMPGIANRVISYADEEPSPTTPNELYDTPPYSLSHSPTSQQCDVAATTIVLELDGGEMYGFIISGGSDRNLPIKISRIVADTPADKCTPKLNVGDVLLQINEHECTGALYDEACSYIREARKQNEGRLTLVVKQFASAHPEPGAAGVPEPYYMYVPAGSDVSPSSPSDALQMSIHLLADGLESGHQVNQYEMLPRKHPDLACDESAKPKNVNKNRYRDISPYDTTRVVLKNAPSGDYINANYVNMAIPHTEIVNRYIATQGPLQTTTEDFWQMILENNCNLIVMLTTLVERGRPKCHQYWPGVEEVLTMQNIIVKGEAEEDDPSGSFVFRDFTLQDVKNKSEKKIKHMQYTAWPDHGVPDSPTQFLIFTKKMMECRADDAPVIVHCSAGIGRTGVLVLMETALCLMENAEPVYPLEIVKNMRDQRAMMIQNAVSARNENGTTSSATHLGRTKSQYRFVCESVHAAYVARDKKQEKIDTEV</sequence>
<dbReference type="SMART" id="SM01196">
    <property type="entry name" value="FERM_C"/>
    <property type="match status" value="1"/>
</dbReference>
<dbReference type="InterPro" id="IPR011993">
    <property type="entry name" value="PH-like_dom_sf"/>
</dbReference>
<evidence type="ECO:0000256" key="5">
    <source>
        <dbReference type="ARBA" id="ARBA00022490"/>
    </source>
</evidence>
<dbReference type="PROSITE" id="PS00383">
    <property type="entry name" value="TYR_PHOSPHATASE_1"/>
    <property type="match status" value="1"/>
</dbReference>
<dbReference type="CDD" id="cd14473">
    <property type="entry name" value="FERM_B-lobe"/>
    <property type="match status" value="1"/>
</dbReference>
<dbReference type="PROSITE" id="PS50055">
    <property type="entry name" value="TYR_PHOSPHATASE_PTP"/>
    <property type="match status" value="1"/>
</dbReference>
<keyword evidence="7" id="KW-0904">Protein phosphatase</keyword>
<dbReference type="InterPro" id="IPR000299">
    <property type="entry name" value="FERM_domain"/>
</dbReference>
<dbReference type="Pfam" id="PF08736">
    <property type="entry name" value="FA"/>
    <property type="match status" value="1"/>
</dbReference>
<dbReference type="Gene3D" id="1.20.80.10">
    <property type="match status" value="1"/>
</dbReference>
<name>A0A9P0FN58_BRAAE</name>
<dbReference type="PROSITE" id="PS50106">
    <property type="entry name" value="PDZ"/>
    <property type="match status" value="1"/>
</dbReference>
<dbReference type="CDD" id="cd17100">
    <property type="entry name" value="FERM_F1_PTPN3_like"/>
    <property type="match status" value="1"/>
</dbReference>
<dbReference type="SUPFAM" id="SSF47031">
    <property type="entry name" value="Second domain of FERM"/>
    <property type="match status" value="1"/>
</dbReference>
<dbReference type="FunFam" id="3.10.20.90:FF:000039">
    <property type="entry name" value="Tyrosine-protein phosphatase non-receptor type"/>
    <property type="match status" value="1"/>
</dbReference>
<comment type="subcellular location">
    <subcellularLocation>
        <location evidence="2">Cell junction</location>
    </subcellularLocation>
    <subcellularLocation>
        <location evidence="1">Cytoplasm</location>
        <location evidence="1">Cytoskeleton</location>
    </subcellularLocation>
</comment>
<dbReference type="Gene3D" id="3.90.190.10">
    <property type="entry name" value="Protein tyrosine phosphatase superfamily"/>
    <property type="match status" value="1"/>
</dbReference>
<dbReference type="Gene3D" id="2.30.42.10">
    <property type="match status" value="1"/>
</dbReference>
<evidence type="ECO:0000256" key="10">
    <source>
        <dbReference type="SAM" id="MobiDB-lite"/>
    </source>
</evidence>
<dbReference type="Proteomes" id="UP001154078">
    <property type="component" value="Chromosome 9"/>
</dbReference>
<proteinExistence type="inferred from homology"/>
<dbReference type="InterPro" id="IPR001478">
    <property type="entry name" value="PDZ"/>
</dbReference>
<dbReference type="FunFam" id="2.30.29.30:FF:000002">
    <property type="entry name" value="Band 4.1-like protein 5 isoform 1"/>
    <property type="match status" value="1"/>
</dbReference>
<dbReference type="SUPFAM" id="SSF52799">
    <property type="entry name" value="(Phosphotyrosine protein) phosphatases II"/>
    <property type="match status" value="1"/>
</dbReference>
<dbReference type="Pfam" id="PF00373">
    <property type="entry name" value="FERM_M"/>
    <property type="match status" value="1"/>
</dbReference>
<dbReference type="Pfam" id="PF09380">
    <property type="entry name" value="FERM_C"/>
    <property type="match status" value="1"/>
</dbReference>
<gene>
    <name evidence="15" type="ORF">MELIAE_LOCUS12556</name>
</gene>
<dbReference type="Pfam" id="PF09379">
    <property type="entry name" value="FERM_N"/>
    <property type="match status" value="1"/>
</dbReference>
<feature type="domain" description="FERM" evidence="13">
    <location>
        <begin position="55"/>
        <end position="340"/>
    </location>
</feature>
<dbReference type="EMBL" id="OV121140">
    <property type="protein sequence ID" value="CAH0563851.1"/>
    <property type="molecule type" value="Genomic_DNA"/>
</dbReference>
<dbReference type="SUPFAM" id="SSF50729">
    <property type="entry name" value="PH domain-like"/>
    <property type="match status" value="1"/>
</dbReference>
<feature type="domain" description="Tyrosine-protein phosphatase" evidence="11">
    <location>
        <begin position="636"/>
        <end position="915"/>
    </location>
</feature>
<dbReference type="PROSITE" id="PS00661">
    <property type="entry name" value="FERM_2"/>
    <property type="match status" value="1"/>
</dbReference>
<dbReference type="PANTHER" id="PTHR45706:SF4">
    <property type="entry name" value="TYROSINE-PROTEIN PHOSPHATASE"/>
    <property type="match status" value="1"/>
</dbReference>
<dbReference type="GO" id="GO:0016020">
    <property type="term" value="C:membrane"/>
    <property type="evidence" value="ECO:0007669"/>
    <property type="project" value="UniProtKB-ARBA"/>
</dbReference>
<dbReference type="SMART" id="SM00404">
    <property type="entry name" value="PTPc_motif"/>
    <property type="match status" value="1"/>
</dbReference>
<dbReference type="InterPro" id="IPR041783">
    <property type="entry name" value="PTPN3/4_FERM_C"/>
</dbReference>
<comment type="similarity">
    <text evidence="3">Belongs to the protein-tyrosine phosphatase family. Non-receptor class subfamily.</text>
</comment>
<evidence type="ECO:0000256" key="4">
    <source>
        <dbReference type="ARBA" id="ARBA00013064"/>
    </source>
</evidence>
<dbReference type="PROSITE" id="PS00660">
    <property type="entry name" value="FERM_1"/>
    <property type="match status" value="1"/>
</dbReference>
<dbReference type="PROSITE" id="PS50056">
    <property type="entry name" value="TYR_PHOSPHATASE_2"/>
    <property type="match status" value="1"/>
</dbReference>
<dbReference type="GO" id="GO:0005856">
    <property type="term" value="C:cytoskeleton"/>
    <property type="evidence" value="ECO:0007669"/>
    <property type="project" value="UniProtKB-SubCell"/>
</dbReference>
<keyword evidence="9" id="KW-0206">Cytoskeleton</keyword>
<dbReference type="InterPro" id="IPR019748">
    <property type="entry name" value="FERM_central"/>
</dbReference>
<dbReference type="InterPro" id="IPR014847">
    <property type="entry name" value="FA"/>
</dbReference>
<protein>
    <recommendedName>
        <fullName evidence="4">protein-tyrosine-phosphatase</fullName>
        <ecNumber evidence="4">3.1.3.48</ecNumber>
    </recommendedName>
</protein>
<evidence type="ECO:0000259" key="12">
    <source>
        <dbReference type="PROSITE" id="PS50056"/>
    </source>
</evidence>
<dbReference type="InterPro" id="IPR014352">
    <property type="entry name" value="FERM/acyl-CoA-bd_prot_sf"/>
</dbReference>
<evidence type="ECO:0000259" key="11">
    <source>
        <dbReference type="PROSITE" id="PS50055"/>
    </source>
</evidence>
<dbReference type="SMART" id="SM01195">
    <property type="entry name" value="FA"/>
    <property type="match status" value="1"/>
</dbReference>
<evidence type="ECO:0000313" key="16">
    <source>
        <dbReference type="Proteomes" id="UP001154078"/>
    </source>
</evidence>